<feature type="domain" description="RdRp catalytic" evidence="1">
    <location>
        <begin position="1"/>
        <end position="31"/>
    </location>
</feature>
<dbReference type="AlphaFoldDB" id="A0A9P5THH4"/>
<comment type="caution">
    <text evidence="2">The sequence shown here is derived from an EMBL/GenBank/DDBJ whole genome shotgun (WGS) entry which is preliminary data.</text>
</comment>
<dbReference type="GO" id="GO:0005524">
    <property type="term" value="F:ATP binding"/>
    <property type="evidence" value="ECO:0007669"/>
    <property type="project" value="InterPro"/>
</dbReference>
<gene>
    <name evidence="2" type="ORF">CPB84DRAFT_1828665</name>
</gene>
<dbReference type="InterPro" id="IPR014023">
    <property type="entry name" value="Mononeg_RNA_pol_cat"/>
</dbReference>
<dbReference type="GO" id="GO:0003968">
    <property type="term" value="F:RNA-directed RNA polymerase activity"/>
    <property type="evidence" value="ECO:0007669"/>
    <property type="project" value="InterPro"/>
</dbReference>
<dbReference type="GO" id="GO:0004482">
    <property type="term" value="F:mRNA 5'-cap (guanine-N7-)-methyltransferase activity"/>
    <property type="evidence" value="ECO:0007669"/>
    <property type="project" value="InterPro"/>
</dbReference>
<dbReference type="PANTHER" id="PTHR36091">
    <property type="entry name" value="ALTERED INHERITANCE OF MITOCHONDRIA PROTEIN 9, MITOCHONDRIAL"/>
    <property type="match status" value="1"/>
</dbReference>
<accession>A0A9P5THH4</accession>
<dbReference type="InterPro" id="IPR051035">
    <property type="entry name" value="Mito_inheritance_9"/>
</dbReference>
<evidence type="ECO:0000313" key="2">
    <source>
        <dbReference type="EMBL" id="KAF8878173.1"/>
    </source>
</evidence>
<dbReference type="GO" id="GO:0005739">
    <property type="term" value="C:mitochondrion"/>
    <property type="evidence" value="ECO:0007669"/>
    <property type="project" value="TreeGrafter"/>
</dbReference>
<keyword evidence="3" id="KW-1185">Reference proteome</keyword>
<dbReference type="OrthoDB" id="2831558at2759"/>
<reference evidence="2" key="1">
    <citation type="submission" date="2020-11" db="EMBL/GenBank/DDBJ databases">
        <authorList>
            <consortium name="DOE Joint Genome Institute"/>
            <person name="Ahrendt S."/>
            <person name="Riley R."/>
            <person name="Andreopoulos W."/>
            <person name="LaButti K."/>
            <person name="Pangilinan J."/>
            <person name="Ruiz-duenas F.J."/>
            <person name="Barrasa J.M."/>
            <person name="Sanchez-Garcia M."/>
            <person name="Camarero S."/>
            <person name="Miyauchi S."/>
            <person name="Serrano A."/>
            <person name="Linde D."/>
            <person name="Babiker R."/>
            <person name="Drula E."/>
            <person name="Ayuso-Fernandez I."/>
            <person name="Pacheco R."/>
            <person name="Padilla G."/>
            <person name="Ferreira P."/>
            <person name="Barriuso J."/>
            <person name="Kellner H."/>
            <person name="Castanera R."/>
            <person name="Alfaro M."/>
            <person name="Ramirez L."/>
            <person name="Pisabarro A.G."/>
            <person name="Kuo A."/>
            <person name="Tritt A."/>
            <person name="Lipzen A."/>
            <person name="He G."/>
            <person name="Yan M."/>
            <person name="Ng V."/>
            <person name="Cullen D."/>
            <person name="Martin F."/>
            <person name="Rosso M.-N."/>
            <person name="Henrissat B."/>
            <person name="Hibbett D."/>
            <person name="Martinez A.T."/>
            <person name="Grigoriev I.V."/>
        </authorList>
    </citation>
    <scope>NUCLEOTIDE SEQUENCE</scope>
    <source>
        <strain evidence="2">AH 44721</strain>
    </source>
</reference>
<dbReference type="PANTHER" id="PTHR36091:SF1">
    <property type="entry name" value="ALTERED INHERITANCE OF MITOCHONDRIA PROTEIN 9, MITOCHONDRIAL"/>
    <property type="match status" value="1"/>
</dbReference>
<dbReference type="Proteomes" id="UP000724874">
    <property type="component" value="Unassembled WGS sequence"/>
</dbReference>
<organism evidence="2 3">
    <name type="scientific">Gymnopilus junonius</name>
    <name type="common">Spectacular rustgill mushroom</name>
    <name type="synonym">Gymnopilus spectabilis subsp. junonius</name>
    <dbReference type="NCBI Taxonomy" id="109634"/>
    <lineage>
        <taxon>Eukaryota</taxon>
        <taxon>Fungi</taxon>
        <taxon>Dikarya</taxon>
        <taxon>Basidiomycota</taxon>
        <taxon>Agaricomycotina</taxon>
        <taxon>Agaricomycetes</taxon>
        <taxon>Agaricomycetidae</taxon>
        <taxon>Agaricales</taxon>
        <taxon>Agaricineae</taxon>
        <taxon>Hymenogastraceae</taxon>
        <taxon>Gymnopilus</taxon>
    </lineage>
</organism>
<evidence type="ECO:0000259" key="1">
    <source>
        <dbReference type="PROSITE" id="PS50526"/>
    </source>
</evidence>
<dbReference type="EMBL" id="JADNYJ010000161">
    <property type="protein sequence ID" value="KAF8878173.1"/>
    <property type="molecule type" value="Genomic_DNA"/>
</dbReference>
<dbReference type="PROSITE" id="PS50526">
    <property type="entry name" value="RDRP_SSRNA_NEG_NONSEG"/>
    <property type="match status" value="1"/>
</dbReference>
<proteinExistence type="predicted"/>
<name>A0A9P5THH4_GYMJU</name>
<evidence type="ECO:0000313" key="3">
    <source>
        <dbReference type="Proteomes" id="UP000724874"/>
    </source>
</evidence>
<protein>
    <recommendedName>
        <fullName evidence="1">RdRp catalytic domain-containing protein</fullName>
    </recommendedName>
</protein>
<sequence>MSSIMGELLDIEKTLVEEEFFQYGSLYFYDDVEMELRDFPLHAEPPKDPLRIALSHKFRIGQVAHRDWWRRGRCEAPAARGPWFRNDLARVLICAAEFQTGEIEWSDKIDEDGRASINLLKTCIKIAPDLTSPLQHHIGRLDFTTR</sequence>